<dbReference type="InterPro" id="IPR036267">
    <property type="entry name" value="RuvA_C_sf"/>
</dbReference>
<dbReference type="GO" id="GO:0005524">
    <property type="term" value="F:ATP binding"/>
    <property type="evidence" value="ECO:0007669"/>
    <property type="project" value="InterPro"/>
</dbReference>
<comment type="function">
    <text evidence="6">The RuvA-RuvB-RuvC complex processes Holliday junction (HJ) DNA during genetic recombination and DNA repair, while the RuvA-RuvB complex plays an important role in the rescue of blocked DNA replication forks via replication fork reversal (RFR). RuvA specifically binds to HJ cruciform DNA, conferring on it an open structure. The RuvB hexamer acts as an ATP-dependent pump, pulling dsDNA into and through the RuvAB complex. HJ branch migration allows RuvC to scan DNA until it finds its consensus sequence, where it cleaves and resolves the cruciform DNA.</text>
</comment>
<dbReference type="Pfam" id="PF14520">
    <property type="entry name" value="HHH_5"/>
    <property type="match status" value="1"/>
</dbReference>
<dbReference type="EMBL" id="PFLF01000078">
    <property type="protein sequence ID" value="PIY68868.1"/>
    <property type="molecule type" value="Genomic_DNA"/>
</dbReference>
<dbReference type="GO" id="GO:0000400">
    <property type="term" value="F:four-way junction DNA binding"/>
    <property type="evidence" value="ECO:0007669"/>
    <property type="project" value="UniProtKB-UniRule"/>
</dbReference>
<dbReference type="InterPro" id="IPR000085">
    <property type="entry name" value="RuvA"/>
</dbReference>
<dbReference type="SUPFAM" id="SSF50249">
    <property type="entry name" value="Nucleic acid-binding proteins"/>
    <property type="match status" value="1"/>
</dbReference>
<dbReference type="InterPro" id="IPR011114">
    <property type="entry name" value="RuvA_C"/>
</dbReference>
<dbReference type="GO" id="GO:0006281">
    <property type="term" value="P:DNA repair"/>
    <property type="evidence" value="ECO:0007669"/>
    <property type="project" value="UniProtKB-UniRule"/>
</dbReference>
<comment type="caution">
    <text evidence="9">The sequence shown here is derived from an EMBL/GenBank/DDBJ whole genome shotgun (WGS) entry which is preliminary data.</text>
</comment>
<protein>
    <recommendedName>
        <fullName evidence="6">Holliday junction branch migration complex subunit RuvA</fullName>
    </recommendedName>
</protein>
<evidence type="ECO:0000256" key="1">
    <source>
        <dbReference type="ARBA" id="ARBA00022490"/>
    </source>
</evidence>
<dbReference type="InterPro" id="IPR013849">
    <property type="entry name" value="DNA_helicase_Holl-junc_RuvA_I"/>
</dbReference>
<dbReference type="Pfam" id="PF01330">
    <property type="entry name" value="RuvA_N"/>
    <property type="match status" value="1"/>
</dbReference>
<evidence type="ECO:0000259" key="8">
    <source>
        <dbReference type="Pfam" id="PF07499"/>
    </source>
</evidence>
<dbReference type="GO" id="GO:0048476">
    <property type="term" value="C:Holliday junction resolvase complex"/>
    <property type="evidence" value="ECO:0007669"/>
    <property type="project" value="UniProtKB-UniRule"/>
</dbReference>
<evidence type="ECO:0000256" key="3">
    <source>
        <dbReference type="ARBA" id="ARBA00023125"/>
    </source>
</evidence>
<comment type="subunit">
    <text evidence="6">Homotetramer. Forms an RuvA(8)-RuvB(12)-Holliday junction (HJ) complex. HJ DNA is sandwiched between 2 RuvA tetramers; dsDNA enters through RuvA and exits via RuvB. An RuvB hexamer assembles on each DNA strand where it exits the tetramer. Each RuvB hexamer is contacted by two RuvA subunits (via domain III) on 2 adjacent RuvB subunits; this complex drives branch migration. In the full resolvosome a probable DNA-RuvA(4)-RuvB(12)-RuvC(2) complex forms which resolves the HJ.</text>
</comment>
<dbReference type="HAMAP" id="MF_00031">
    <property type="entry name" value="DNA_HJ_migration_RuvA"/>
    <property type="match status" value="1"/>
</dbReference>
<dbReference type="GO" id="GO:0005737">
    <property type="term" value="C:cytoplasm"/>
    <property type="evidence" value="ECO:0007669"/>
    <property type="project" value="UniProtKB-SubCell"/>
</dbReference>
<evidence type="ECO:0000256" key="2">
    <source>
        <dbReference type="ARBA" id="ARBA00022763"/>
    </source>
</evidence>
<keyword evidence="2 6" id="KW-0227">DNA damage</keyword>
<sequence length="191" mass="20806">MIGKLKGVLSHVEGNIGLIETASGVSYDVYLPPSLLSLSSASPIEVYTYLQVRDDALILFGFSDRDQLAFFKMLLTVSGVGPKTAFTVLSKTHLDELLAAVRSNDVTYFTSIPGLGKKTGMKIILELSQKLKSEFKFENMNVSDDDKTAIDALISLGYKPGDAKTAISKLPKGLSVEEKIQTALKRTNEKK</sequence>
<reference evidence="10" key="1">
    <citation type="submission" date="2017-09" db="EMBL/GenBank/DDBJ databases">
        <title>Depth-based differentiation of microbial function through sediment-hosted aquifers and enrichment of novel symbionts in the deep terrestrial subsurface.</title>
        <authorList>
            <person name="Probst A.J."/>
            <person name="Ladd B."/>
            <person name="Jarett J.K."/>
            <person name="Geller-Mcgrath D.E."/>
            <person name="Sieber C.M.K."/>
            <person name="Emerson J.B."/>
            <person name="Anantharaman K."/>
            <person name="Thomas B.C."/>
            <person name="Malmstrom R."/>
            <person name="Stieglmeier M."/>
            <person name="Klingl A."/>
            <person name="Woyke T."/>
            <person name="Ryan C.M."/>
            <person name="Banfield J.F."/>
        </authorList>
    </citation>
    <scope>NUCLEOTIDE SEQUENCE [LARGE SCALE GENOMIC DNA]</scope>
</reference>
<dbReference type="GO" id="GO:0009379">
    <property type="term" value="C:Holliday junction helicase complex"/>
    <property type="evidence" value="ECO:0007669"/>
    <property type="project" value="InterPro"/>
</dbReference>
<accession>A0A2M7QDC8</accession>
<evidence type="ECO:0000256" key="6">
    <source>
        <dbReference type="HAMAP-Rule" id="MF_00031"/>
    </source>
</evidence>
<dbReference type="AlphaFoldDB" id="A0A2M7QDC8"/>
<dbReference type="Gene3D" id="2.40.50.140">
    <property type="entry name" value="Nucleic acid-binding proteins"/>
    <property type="match status" value="1"/>
</dbReference>
<evidence type="ECO:0000313" key="9">
    <source>
        <dbReference type="EMBL" id="PIY68868.1"/>
    </source>
</evidence>
<comment type="similarity">
    <text evidence="6">Belongs to the RuvA family.</text>
</comment>
<keyword evidence="3 6" id="KW-0238">DNA-binding</keyword>
<dbReference type="Gene3D" id="1.10.8.10">
    <property type="entry name" value="DNA helicase RuvA subunit, C-terminal domain"/>
    <property type="match status" value="1"/>
</dbReference>
<dbReference type="Proteomes" id="UP000230108">
    <property type="component" value="Unassembled WGS sequence"/>
</dbReference>
<dbReference type="Pfam" id="PF07499">
    <property type="entry name" value="RuvA_C"/>
    <property type="match status" value="1"/>
</dbReference>
<keyword evidence="5 6" id="KW-0234">DNA repair</keyword>
<feature type="domain" description="DNA helicase Holliday junction RuvA type" evidence="7">
    <location>
        <begin position="1"/>
        <end position="61"/>
    </location>
</feature>
<comment type="caution">
    <text evidence="6">Lacks conserved residue(s) required for the propagation of feature annotation.</text>
</comment>
<evidence type="ECO:0000256" key="5">
    <source>
        <dbReference type="ARBA" id="ARBA00023204"/>
    </source>
</evidence>
<evidence type="ECO:0000313" key="10">
    <source>
        <dbReference type="Proteomes" id="UP000230108"/>
    </source>
</evidence>
<dbReference type="InterPro" id="IPR010994">
    <property type="entry name" value="RuvA_2-like"/>
</dbReference>
<feature type="region of interest" description="Domain III" evidence="6">
    <location>
        <begin position="147"/>
        <end position="191"/>
    </location>
</feature>
<gene>
    <name evidence="6 9" type="primary">ruvA</name>
    <name evidence="9" type="ORF">COY90_03715</name>
</gene>
<keyword evidence="1 6" id="KW-0963">Cytoplasm</keyword>
<dbReference type="CDD" id="cd14332">
    <property type="entry name" value="UBA_RuvA_C"/>
    <property type="match status" value="1"/>
</dbReference>
<organism evidence="9 10">
    <name type="scientific">Candidatus Roizmanbacteria bacterium CG_4_10_14_0_8_um_filter_39_9</name>
    <dbReference type="NCBI Taxonomy" id="1974829"/>
    <lineage>
        <taxon>Bacteria</taxon>
        <taxon>Candidatus Roizmaniibacteriota</taxon>
    </lineage>
</organism>
<dbReference type="SUPFAM" id="SSF47781">
    <property type="entry name" value="RuvA domain 2-like"/>
    <property type="match status" value="1"/>
</dbReference>
<name>A0A2M7QDC8_9BACT</name>
<dbReference type="GO" id="GO:0009378">
    <property type="term" value="F:four-way junction helicase activity"/>
    <property type="evidence" value="ECO:0007669"/>
    <property type="project" value="InterPro"/>
</dbReference>
<dbReference type="InterPro" id="IPR012340">
    <property type="entry name" value="NA-bd_OB-fold"/>
</dbReference>
<evidence type="ECO:0000256" key="4">
    <source>
        <dbReference type="ARBA" id="ARBA00023172"/>
    </source>
</evidence>
<dbReference type="GO" id="GO:0006310">
    <property type="term" value="P:DNA recombination"/>
    <property type="evidence" value="ECO:0007669"/>
    <property type="project" value="UniProtKB-UniRule"/>
</dbReference>
<feature type="domain" description="Holliday junction DNA helicase RuvA C-terminal" evidence="8">
    <location>
        <begin position="149"/>
        <end position="186"/>
    </location>
</feature>
<comment type="domain">
    <text evidence="6">Has three domains with a flexible linker between the domains II and III and assumes an 'L' shape. Domain III is highly mobile and contacts RuvB.</text>
</comment>
<dbReference type="Gene3D" id="1.10.150.20">
    <property type="entry name" value="5' to 3' exonuclease, C-terminal subdomain"/>
    <property type="match status" value="1"/>
</dbReference>
<proteinExistence type="inferred from homology"/>
<comment type="subcellular location">
    <subcellularLocation>
        <location evidence="6">Cytoplasm</location>
    </subcellularLocation>
</comment>
<dbReference type="SUPFAM" id="SSF46929">
    <property type="entry name" value="DNA helicase RuvA subunit, C-terminal domain"/>
    <property type="match status" value="1"/>
</dbReference>
<evidence type="ECO:0000259" key="7">
    <source>
        <dbReference type="Pfam" id="PF01330"/>
    </source>
</evidence>
<keyword evidence="4 6" id="KW-0233">DNA recombination</keyword>
<dbReference type="NCBIfam" id="TIGR00084">
    <property type="entry name" value="ruvA"/>
    <property type="match status" value="1"/>
</dbReference>